<comment type="caution">
    <text evidence="8">The sequence shown here is derived from an EMBL/GenBank/DDBJ whole genome shotgun (WGS) entry which is preliminary data.</text>
</comment>
<evidence type="ECO:0000313" key="8">
    <source>
        <dbReference type="EMBL" id="MBC8599031.1"/>
    </source>
</evidence>
<sequence length="169" mass="19262">MPAADRRRRKEKMKILIMEDEKLLKPPLPEALVILDVTAPGINSRQVAEEVETCIHSLLHRQEEETEALSFGNTSLELSTGMLRCGMKHVQLSAKEFEILRLLFQSGRKNLSKETILQKVWGYDTDAVENNVEVYVGFLRKKLARTGSNVRISSIRRMGYHLEVQAGEL</sequence>
<dbReference type="SUPFAM" id="SSF46894">
    <property type="entry name" value="C-terminal effector domain of the bipartite response regulators"/>
    <property type="match status" value="1"/>
</dbReference>
<dbReference type="PROSITE" id="PS51755">
    <property type="entry name" value="OMPR_PHOB"/>
    <property type="match status" value="1"/>
</dbReference>
<dbReference type="SMART" id="SM00862">
    <property type="entry name" value="Trans_reg_C"/>
    <property type="match status" value="1"/>
</dbReference>
<feature type="domain" description="OmpR/PhoB-type" evidence="7">
    <location>
        <begin position="66"/>
        <end position="164"/>
    </location>
</feature>
<dbReference type="CDD" id="cd00383">
    <property type="entry name" value="trans_reg_C"/>
    <property type="match status" value="1"/>
</dbReference>
<evidence type="ECO:0000256" key="2">
    <source>
        <dbReference type="ARBA" id="ARBA00023012"/>
    </source>
</evidence>
<name>A0ABR7NSC6_9FIRM</name>
<dbReference type="InterPro" id="IPR001867">
    <property type="entry name" value="OmpR/PhoB-type_DNA-bd"/>
</dbReference>
<evidence type="ECO:0000259" key="7">
    <source>
        <dbReference type="PROSITE" id="PS51755"/>
    </source>
</evidence>
<keyword evidence="3" id="KW-0805">Transcription regulation</keyword>
<protein>
    <submittedName>
        <fullName evidence="8">Winged helix-turn-helix transcriptional regulator</fullName>
    </submittedName>
</protein>
<organism evidence="8 9">
    <name type="scientific">Enterocloster hominis</name>
    <name type="common">ex Liu et al. 2021</name>
    <dbReference type="NCBI Taxonomy" id="2763663"/>
    <lineage>
        <taxon>Bacteria</taxon>
        <taxon>Bacillati</taxon>
        <taxon>Bacillota</taxon>
        <taxon>Clostridia</taxon>
        <taxon>Lachnospirales</taxon>
        <taxon>Lachnospiraceae</taxon>
        <taxon>Enterocloster</taxon>
    </lineage>
</organism>
<dbReference type="InterPro" id="IPR016032">
    <property type="entry name" value="Sig_transdc_resp-reg_C-effctor"/>
</dbReference>
<keyword evidence="4 6" id="KW-0238">DNA-binding</keyword>
<dbReference type="InterPro" id="IPR039420">
    <property type="entry name" value="WalR-like"/>
</dbReference>
<evidence type="ECO:0000256" key="5">
    <source>
        <dbReference type="ARBA" id="ARBA00023163"/>
    </source>
</evidence>
<dbReference type="Pfam" id="PF00486">
    <property type="entry name" value="Trans_reg_C"/>
    <property type="match status" value="1"/>
</dbReference>
<evidence type="ECO:0000313" key="9">
    <source>
        <dbReference type="Proteomes" id="UP000647491"/>
    </source>
</evidence>
<evidence type="ECO:0000256" key="3">
    <source>
        <dbReference type="ARBA" id="ARBA00023015"/>
    </source>
</evidence>
<proteinExistence type="predicted"/>
<keyword evidence="5" id="KW-0804">Transcription</keyword>
<keyword evidence="2" id="KW-0902">Two-component regulatory system</keyword>
<accession>A0ABR7NSC6</accession>
<dbReference type="PANTHER" id="PTHR48111">
    <property type="entry name" value="REGULATOR OF RPOS"/>
    <property type="match status" value="1"/>
</dbReference>
<evidence type="ECO:0000256" key="1">
    <source>
        <dbReference type="ARBA" id="ARBA00022553"/>
    </source>
</evidence>
<keyword evidence="9" id="KW-1185">Reference proteome</keyword>
<dbReference type="EMBL" id="JACRTJ010000016">
    <property type="protein sequence ID" value="MBC8599031.1"/>
    <property type="molecule type" value="Genomic_DNA"/>
</dbReference>
<dbReference type="PANTHER" id="PTHR48111:SF22">
    <property type="entry name" value="REGULATOR OF RPOS"/>
    <property type="match status" value="1"/>
</dbReference>
<dbReference type="Gene3D" id="1.10.10.10">
    <property type="entry name" value="Winged helix-like DNA-binding domain superfamily/Winged helix DNA-binding domain"/>
    <property type="match status" value="1"/>
</dbReference>
<evidence type="ECO:0000256" key="6">
    <source>
        <dbReference type="PROSITE-ProRule" id="PRU01091"/>
    </source>
</evidence>
<gene>
    <name evidence="8" type="ORF">H8708_07275</name>
</gene>
<reference evidence="8 9" key="1">
    <citation type="submission" date="2020-08" db="EMBL/GenBank/DDBJ databases">
        <title>Genome public.</title>
        <authorList>
            <person name="Liu C."/>
            <person name="Sun Q."/>
        </authorList>
    </citation>
    <scope>NUCLEOTIDE SEQUENCE [LARGE SCALE GENOMIC DNA]</scope>
    <source>
        <strain evidence="8 9">BX10</strain>
    </source>
</reference>
<keyword evidence="1" id="KW-0597">Phosphoprotein</keyword>
<evidence type="ECO:0000256" key="4">
    <source>
        <dbReference type="ARBA" id="ARBA00023125"/>
    </source>
</evidence>
<feature type="DNA-binding region" description="OmpR/PhoB-type" evidence="6">
    <location>
        <begin position="66"/>
        <end position="164"/>
    </location>
</feature>
<dbReference type="InterPro" id="IPR036388">
    <property type="entry name" value="WH-like_DNA-bd_sf"/>
</dbReference>
<dbReference type="Proteomes" id="UP000647491">
    <property type="component" value="Unassembled WGS sequence"/>
</dbReference>